<dbReference type="HOGENOM" id="CLU_074876_1_0_1"/>
<organism evidence="3 4">
    <name type="scientific">Phlebiopsis gigantea (strain 11061_1 CR5-6)</name>
    <name type="common">White-rot fungus</name>
    <name type="synonym">Peniophora gigantea</name>
    <dbReference type="NCBI Taxonomy" id="745531"/>
    <lineage>
        <taxon>Eukaryota</taxon>
        <taxon>Fungi</taxon>
        <taxon>Dikarya</taxon>
        <taxon>Basidiomycota</taxon>
        <taxon>Agaricomycotina</taxon>
        <taxon>Agaricomycetes</taxon>
        <taxon>Polyporales</taxon>
        <taxon>Phanerochaetaceae</taxon>
        <taxon>Phlebiopsis</taxon>
    </lineage>
</organism>
<dbReference type="PROSITE" id="PS51186">
    <property type="entry name" value="GNAT"/>
    <property type="match status" value="1"/>
</dbReference>
<name>A0A0C3PNF3_PHLG1</name>
<proteinExistence type="predicted"/>
<dbReference type="AlphaFoldDB" id="A0A0C3PNF3"/>
<dbReference type="InterPro" id="IPR000182">
    <property type="entry name" value="GNAT_dom"/>
</dbReference>
<feature type="region of interest" description="Disordered" evidence="1">
    <location>
        <begin position="1"/>
        <end position="21"/>
    </location>
</feature>
<evidence type="ECO:0000259" key="2">
    <source>
        <dbReference type="PROSITE" id="PS51186"/>
    </source>
</evidence>
<reference evidence="3 4" key="1">
    <citation type="journal article" date="2014" name="PLoS Genet.">
        <title>Analysis of the Phlebiopsis gigantea genome, transcriptome and secretome provides insight into its pioneer colonization strategies of wood.</title>
        <authorList>
            <person name="Hori C."/>
            <person name="Ishida T."/>
            <person name="Igarashi K."/>
            <person name="Samejima M."/>
            <person name="Suzuki H."/>
            <person name="Master E."/>
            <person name="Ferreira P."/>
            <person name="Ruiz-Duenas F.J."/>
            <person name="Held B."/>
            <person name="Canessa P."/>
            <person name="Larrondo L.F."/>
            <person name="Schmoll M."/>
            <person name="Druzhinina I.S."/>
            <person name="Kubicek C.P."/>
            <person name="Gaskell J.A."/>
            <person name="Kersten P."/>
            <person name="St John F."/>
            <person name="Glasner J."/>
            <person name="Sabat G."/>
            <person name="Splinter BonDurant S."/>
            <person name="Syed K."/>
            <person name="Yadav J."/>
            <person name="Mgbeahuruike A.C."/>
            <person name="Kovalchuk A."/>
            <person name="Asiegbu F.O."/>
            <person name="Lackner G."/>
            <person name="Hoffmeister D."/>
            <person name="Rencoret J."/>
            <person name="Gutierrez A."/>
            <person name="Sun H."/>
            <person name="Lindquist E."/>
            <person name="Barry K."/>
            <person name="Riley R."/>
            <person name="Grigoriev I.V."/>
            <person name="Henrissat B."/>
            <person name="Kues U."/>
            <person name="Berka R.M."/>
            <person name="Martinez A.T."/>
            <person name="Covert S.F."/>
            <person name="Blanchette R.A."/>
            <person name="Cullen D."/>
        </authorList>
    </citation>
    <scope>NUCLEOTIDE SEQUENCE [LARGE SCALE GENOMIC DNA]</scope>
    <source>
        <strain evidence="3 4">11061_1 CR5-6</strain>
    </source>
</reference>
<dbReference type="CDD" id="cd04301">
    <property type="entry name" value="NAT_SF"/>
    <property type="match status" value="1"/>
</dbReference>
<dbReference type="STRING" id="745531.A0A0C3PNF3"/>
<dbReference type="GO" id="GO:0016747">
    <property type="term" value="F:acyltransferase activity, transferring groups other than amino-acyl groups"/>
    <property type="evidence" value="ECO:0007669"/>
    <property type="project" value="InterPro"/>
</dbReference>
<feature type="compositionally biased region" description="Polar residues" evidence="1">
    <location>
        <begin position="1"/>
        <end position="10"/>
    </location>
</feature>
<keyword evidence="4" id="KW-1185">Reference proteome</keyword>
<gene>
    <name evidence="3" type="ORF">PHLGIDRAFT_29603</name>
</gene>
<protein>
    <recommendedName>
        <fullName evidence="2">N-acetyltransferase domain-containing protein</fullName>
    </recommendedName>
</protein>
<dbReference type="PANTHER" id="PTHR42791">
    <property type="entry name" value="GNAT FAMILY ACETYLTRANSFERASE"/>
    <property type="match status" value="1"/>
</dbReference>
<dbReference type="Pfam" id="PF00583">
    <property type="entry name" value="Acetyltransf_1"/>
    <property type="match status" value="1"/>
</dbReference>
<evidence type="ECO:0000313" key="3">
    <source>
        <dbReference type="EMBL" id="KIP08328.1"/>
    </source>
</evidence>
<sequence>MQDTTNSPGSTVHDGANLGISGGLQKRNVEVQRMQYEDVSTAVKIMEHAFEDDPFHDYLNHTPDSPPAAVSRFSRNFDATLMWTDFTFSRQAWTVNHGDAVVGYQPARSTWGIKTKILGFVIGSVILAKNLFTLSKEQKNRHQELREKHGKATEDVLGNDAKEVINLQILATAPARQGHGYASALVKKVLEIAADEGRITFLTSSNTKNNGFYESLGFVARKTITLGDENATWDKAPVVLTLMTHEPKPQVISSRFLDSESVKFDN</sequence>
<dbReference type="InterPro" id="IPR016181">
    <property type="entry name" value="Acyl_CoA_acyltransferase"/>
</dbReference>
<dbReference type="Gene3D" id="3.40.630.30">
    <property type="match status" value="1"/>
</dbReference>
<accession>A0A0C3PNF3</accession>
<evidence type="ECO:0000256" key="1">
    <source>
        <dbReference type="SAM" id="MobiDB-lite"/>
    </source>
</evidence>
<evidence type="ECO:0000313" key="4">
    <source>
        <dbReference type="Proteomes" id="UP000053257"/>
    </source>
</evidence>
<dbReference type="OrthoDB" id="2744543at2759"/>
<dbReference type="InterPro" id="IPR052523">
    <property type="entry name" value="Trichothecene_AcTrans"/>
</dbReference>
<dbReference type="EMBL" id="KN840481">
    <property type="protein sequence ID" value="KIP08328.1"/>
    <property type="molecule type" value="Genomic_DNA"/>
</dbReference>
<dbReference type="PANTHER" id="PTHR42791:SF1">
    <property type="entry name" value="N-ACETYLTRANSFERASE DOMAIN-CONTAINING PROTEIN"/>
    <property type="match status" value="1"/>
</dbReference>
<dbReference type="Proteomes" id="UP000053257">
    <property type="component" value="Unassembled WGS sequence"/>
</dbReference>
<dbReference type="SUPFAM" id="SSF55729">
    <property type="entry name" value="Acyl-CoA N-acyltransferases (Nat)"/>
    <property type="match status" value="1"/>
</dbReference>
<feature type="domain" description="N-acetyltransferase" evidence="2">
    <location>
        <begin position="29"/>
        <end position="239"/>
    </location>
</feature>